<name>A0ACB8IT54_CITSI</name>
<dbReference type="Proteomes" id="UP000829398">
    <property type="component" value="Chromosome 8"/>
</dbReference>
<organism evidence="1 2">
    <name type="scientific">Citrus sinensis</name>
    <name type="common">Sweet orange</name>
    <name type="synonym">Citrus aurantium var. sinensis</name>
    <dbReference type="NCBI Taxonomy" id="2711"/>
    <lineage>
        <taxon>Eukaryota</taxon>
        <taxon>Viridiplantae</taxon>
        <taxon>Streptophyta</taxon>
        <taxon>Embryophyta</taxon>
        <taxon>Tracheophyta</taxon>
        <taxon>Spermatophyta</taxon>
        <taxon>Magnoliopsida</taxon>
        <taxon>eudicotyledons</taxon>
        <taxon>Gunneridae</taxon>
        <taxon>Pentapetalae</taxon>
        <taxon>rosids</taxon>
        <taxon>malvids</taxon>
        <taxon>Sapindales</taxon>
        <taxon>Rutaceae</taxon>
        <taxon>Aurantioideae</taxon>
        <taxon>Citrus</taxon>
    </lineage>
</organism>
<sequence length="137" mass="14677">MDEVTTVRDAMLLRSGQATSFLDSSIIAVAVLPLKLPSDLHFSRLCSCLVPLDLHPIHLVISIFIVIWNSKRMLDSDGMPWSHFATVLALTGAIGLQEGLGSSSFTIAVVLACIVCSFLTLLVVSYGHVCSSVCVCV</sequence>
<comment type="caution">
    <text evidence="1">The sequence shown here is derived from an EMBL/GenBank/DDBJ whole genome shotgun (WGS) entry which is preliminary data.</text>
</comment>
<evidence type="ECO:0000313" key="1">
    <source>
        <dbReference type="EMBL" id="KAH9700094.1"/>
    </source>
</evidence>
<proteinExistence type="predicted"/>
<dbReference type="EMBL" id="CM039177">
    <property type="protein sequence ID" value="KAH9700094.1"/>
    <property type="molecule type" value="Genomic_DNA"/>
</dbReference>
<gene>
    <name evidence="1" type="ORF">KPL71_024604</name>
</gene>
<accession>A0ACB8IT54</accession>
<reference evidence="2" key="1">
    <citation type="journal article" date="2023" name="Hortic. Res.">
        <title>A chromosome-level phased genome enabling allele-level studies in sweet orange: a case study on citrus Huanglongbing tolerance.</title>
        <authorList>
            <person name="Wu B."/>
            <person name="Yu Q."/>
            <person name="Deng Z."/>
            <person name="Duan Y."/>
            <person name="Luo F."/>
            <person name="Gmitter F. Jr."/>
        </authorList>
    </citation>
    <scope>NUCLEOTIDE SEQUENCE [LARGE SCALE GENOMIC DNA]</scope>
    <source>
        <strain evidence="2">cv. Valencia</strain>
    </source>
</reference>
<protein>
    <submittedName>
        <fullName evidence="1">Uncharacterized protein</fullName>
    </submittedName>
</protein>
<keyword evidence="2" id="KW-1185">Reference proteome</keyword>
<evidence type="ECO:0000313" key="2">
    <source>
        <dbReference type="Proteomes" id="UP000829398"/>
    </source>
</evidence>